<sequence>MSQLLNIAVVGLGRMGKRHVHTLLYRVPHAKVVAVCSSDPGEVQWAKENPEYAEFGVAAYSSYDEMLRHPGLQAVWISTSTDVHASQSLAAIEKGLHVLCEKPLSTNMSEAQAVVDAAKANPHLKVMAGFSRRFDKSYRNAGEQIFNHASGASAIGKPFMVRSNTCDLLDETGFFVRYAARNGGIFVDCAIHDIDLTLWYLGDPVPKACWAVGTLRHHPELAERDDVDNAVGVVQFWGGEIAYYYCSRTQAHGHDVCTEVTGTEGKLAVNVVPREDNVVLSDKLGVRHTVQAEYWQRFEDAFALEAREFVASVRDDTPVPLPLEGGIKVMNIGRALQHALLSGDVVKFDKEGKWE</sequence>
<keyword evidence="2" id="KW-1185">Reference proteome</keyword>
<protein>
    <submittedName>
        <fullName evidence="1">Uncharacterized protein</fullName>
    </submittedName>
</protein>
<accession>A0ACC0UTQ8</accession>
<dbReference type="Proteomes" id="UP001163324">
    <property type="component" value="Chromosome 7"/>
</dbReference>
<gene>
    <name evidence="1" type="ORF">N3K66_007239</name>
</gene>
<proteinExistence type="predicted"/>
<reference evidence="1" key="1">
    <citation type="submission" date="2022-10" db="EMBL/GenBank/DDBJ databases">
        <title>Complete Genome of Trichothecium roseum strain YXFP-22015, a Plant Pathogen Isolated from Citrus.</title>
        <authorList>
            <person name="Wang Y."/>
            <person name="Zhu L."/>
        </authorList>
    </citation>
    <scope>NUCLEOTIDE SEQUENCE</scope>
    <source>
        <strain evidence="1">YXFP-22015</strain>
    </source>
</reference>
<organism evidence="1 2">
    <name type="scientific">Trichothecium roseum</name>
    <dbReference type="NCBI Taxonomy" id="47278"/>
    <lineage>
        <taxon>Eukaryota</taxon>
        <taxon>Fungi</taxon>
        <taxon>Dikarya</taxon>
        <taxon>Ascomycota</taxon>
        <taxon>Pezizomycotina</taxon>
        <taxon>Sordariomycetes</taxon>
        <taxon>Hypocreomycetidae</taxon>
        <taxon>Hypocreales</taxon>
        <taxon>Hypocreales incertae sedis</taxon>
        <taxon>Trichothecium</taxon>
    </lineage>
</organism>
<dbReference type="EMBL" id="CM047946">
    <property type="protein sequence ID" value="KAI9897383.1"/>
    <property type="molecule type" value="Genomic_DNA"/>
</dbReference>
<evidence type="ECO:0000313" key="2">
    <source>
        <dbReference type="Proteomes" id="UP001163324"/>
    </source>
</evidence>
<name>A0ACC0UTQ8_9HYPO</name>
<comment type="caution">
    <text evidence="1">The sequence shown here is derived from an EMBL/GenBank/DDBJ whole genome shotgun (WGS) entry which is preliminary data.</text>
</comment>
<evidence type="ECO:0000313" key="1">
    <source>
        <dbReference type="EMBL" id="KAI9897383.1"/>
    </source>
</evidence>